<evidence type="ECO:0000313" key="9">
    <source>
        <dbReference type="Proteomes" id="UP000823858"/>
    </source>
</evidence>
<dbReference type="Proteomes" id="UP000823858">
    <property type="component" value="Unassembled WGS sequence"/>
</dbReference>
<feature type="transmembrane region" description="Helical" evidence="6">
    <location>
        <begin position="147"/>
        <end position="172"/>
    </location>
</feature>
<dbReference type="PANTHER" id="PTHR30294">
    <property type="entry name" value="MEMBRANE COMPONENT OF ABC TRANSPORTER YHHJ-RELATED"/>
    <property type="match status" value="1"/>
</dbReference>
<evidence type="ECO:0000256" key="6">
    <source>
        <dbReference type="SAM" id="Phobius"/>
    </source>
</evidence>
<proteinExistence type="predicted"/>
<keyword evidence="4 6" id="KW-1133">Transmembrane helix</keyword>
<dbReference type="InterPro" id="IPR051449">
    <property type="entry name" value="ABC-2_transporter_component"/>
</dbReference>
<evidence type="ECO:0000313" key="8">
    <source>
        <dbReference type="EMBL" id="HJC84610.1"/>
    </source>
</evidence>
<dbReference type="InterPro" id="IPR013525">
    <property type="entry name" value="ABC2_TM"/>
</dbReference>
<evidence type="ECO:0000256" key="2">
    <source>
        <dbReference type="ARBA" id="ARBA00022475"/>
    </source>
</evidence>
<keyword evidence="3 6" id="KW-0812">Transmembrane</keyword>
<reference evidence="8" key="2">
    <citation type="submission" date="2021-04" db="EMBL/GenBank/DDBJ databases">
        <authorList>
            <person name="Gilroy R."/>
        </authorList>
    </citation>
    <scope>NUCLEOTIDE SEQUENCE</scope>
    <source>
        <strain evidence="8">ChiHjej13B12-4958</strain>
    </source>
</reference>
<feature type="transmembrane region" description="Helical" evidence="6">
    <location>
        <begin position="237"/>
        <end position="265"/>
    </location>
</feature>
<protein>
    <submittedName>
        <fullName evidence="8">ABC transporter permease</fullName>
    </submittedName>
</protein>
<keyword evidence="2" id="KW-1003">Cell membrane</keyword>
<accession>A0A9D2QDL7</accession>
<feature type="transmembrane region" description="Helical" evidence="6">
    <location>
        <begin position="323"/>
        <end position="350"/>
    </location>
</feature>
<dbReference type="Pfam" id="PF12698">
    <property type="entry name" value="ABC2_membrane_3"/>
    <property type="match status" value="1"/>
</dbReference>
<dbReference type="PANTHER" id="PTHR30294:SF29">
    <property type="entry name" value="MULTIDRUG ABC TRANSPORTER PERMEASE YBHS-RELATED"/>
    <property type="match status" value="1"/>
</dbReference>
<evidence type="ECO:0000256" key="3">
    <source>
        <dbReference type="ARBA" id="ARBA00022692"/>
    </source>
</evidence>
<comment type="caution">
    <text evidence="8">The sequence shown here is derived from an EMBL/GenBank/DDBJ whole genome shotgun (WGS) entry which is preliminary data.</text>
</comment>
<gene>
    <name evidence="8" type="ORF">H9751_03505</name>
</gene>
<dbReference type="GO" id="GO:0005886">
    <property type="term" value="C:plasma membrane"/>
    <property type="evidence" value="ECO:0007669"/>
    <property type="project" value="UniProtKB-SubCell"/>
</dbReference>
<feature type="transmembrane region" description="Helical" evidence="6">
    <location>
        <begin position="201"/>
        <end position="225"/>
    </location>
</feature>
<organism evidence="8 9">
    <name type="scientific">Candidatus Corynebacterium faecigallinarum</name>
    <dbReference type="NCBI Taxonomy" id="2838528"/>
    <lineage>
        <taxon>Bacteria</taxon>
        <taxon>Bacillati</taxon>
        <taxon>Actinomycetota</taxon>
        <taxon>Actinomycetes</taxon>
        <taxon>Mycobacteriales</taxon>
        <taxon>Corynebacteriaceae</taxon>
        <taxon>Corynebacterium</taxon>
    </lineage>
</organism>
<dbReference type="AlphaFoldDB" id="A0A9D2QDL7"/>
<dbReference type="GO" id="GO:0140359">
    <property type="term" value="F:ABC-type transporter activity"/>
    <property type="evidence" value="ECO:0007669"/>
    <property type="project" value="InterPro"/>
</dbReference>
<evidence type="ECO:0000256" key="1">
    <source>
        <dbReference type="ARBA" id="ARBA00004651"/>
    </source>
</evidence>
<evidence type="ECO:0000256" key="4">
    <source>
        <dbReference type="ARBA" id="ARBA00022989"/>
    </source>
</evidence>
<feature type="domain" description="ABC-2 type transporter transmembrane" evidence="7">
    <location>
        <begin position="5"/>
        <end position="346"/>
    </location>
</feature>
<evidence type="ECO:0000256" key="5">
    <source>
        <dbReference type="ARBA" id="ARBA00023136"/>
    </source>
</evidence>
<comment type="subcellular location">
    <subcellularLocation>
        <location evidence="1">Cell membrane</location>
        <topology evidence="1">Multi-pass membrane protein</topology>
    </subcellularLocation>
</comment>
<sequence>MKNKGLIATFIIMLVVVIAGVAALAYFTGRDSDDPSLVVAGTDSTSVTAVVGDSLDISEAADRDAAVSAVEDGKDAALVYADGQFELISDGEPDTTIAAAAQAAASNLAQNEALDAVGVDPQDFTEALPDDTLVTTDLADEATDEDFGAVVLIMLGIMVLMTFIITFAGNVGGRVTEEKASRVVEIILATIRPIDLLVGKVLAMLIIGFLSTAIILGVAFAGLAMTDMLDEVSLDPLALVLLLVAFILGMLFFSSLYAAAGALVSKAEDLNSTQTPVMLLWFATLFPPIYGLSFLDSTVMQVLSWIPPVSMGTAPMQYVAGNWSLWMFLASYAVFIVATALLLLLVARIYRGSILNNGKKMSWRAAFSSGGAK</sequence>
<reference evidence="8" key="1">
    <citation type="journal article" date="2021" name="PeerJ">
        <title>Extensive microbial diversity within the chicken gut microbiome revealed by metagenomics and culture.</title>
        <authorList>
            <person name="Gilroy R."/>
            <person name="Ravi A."/>
            <person name="Getino M."/>
            <person name="Pursley I."/>
            <person name="Horton D.L."/>
            <person name="Alikhan N.F."/>
            <person name="Baker D."/>
            <person name="Gharbi K."/>
            <person name="Hall N."/>
            <person name="Watson M."/>
            <person name="Adriaenssens E.M."/>
            <person name="Foster-Nyarko E."/>
            <person name="Jarju S."/>
            <person name="Secka A."/>
            <person name="Antonio M."/>
            <person name="Oren A."/>
            <person name="Chaudhuri R.R."/>
            <person name="La Ragione R."/>
            <person name="Hildebrand F."/>
            <person name="Pallen M.J."/>
        </authorList>
    </citation>
    <scope>NUCLEOTIDE SEQUENCE</scope>
    <source>
        <strain evidence="8">ChiHjej13B12-4958</strain>
    </source>
</reference>
<evidence type="ECO:0000259" key="7">
    <source>
        <dbReference type="Pfam" id="PF12698"/>
    </source>
</evidence>
<dbReference type="EMBL" id="DWVP01000005">
    <property type="protein sequence ID" value="HJC84610.1"/>
    <property type="molecule type" value="Genomic_DNA"/>
</dbReference>
<feature type="transmembrane region" description="Helical" evidence="6">
    <location>
        <begin position="7"/>
        <end position="27"/>
    </location>
</feature>
<keyword evidence="5 6" id="KW-0472">Membrane</keyword>
<feature type="transmembrane region" description="Helical" evidence="6">
    <location>
        <begin position="277"/>
        <end position="303"/>
    </location>
</feature>
<name>A0A9D2QDL7_9CORY</name>